<comment type="caution">
    <text evidence="3">The sequence shown here is derived from an EMBL/GenBank/DDBJ whole genome shotgun (WGS) entry which is preliminary data.</text>
</comment>
<dbReference type="AlphaFoldDB" id="A0A4R9M4Y1"/>
<dbReference type="Pfam" id="PF11127">
    <property type="entry name" value="YgaP-like_TM"/>
    <property type="match status" value="1"/>
</dbReference>
<sequence length="67" mass="7117">MYTNMGIYDRIIRGTVAVVIGGLYFTGLIEGSVAIIVALVGLLLVSTAAIGFCPFYLPFDLTTKTKG</sequence>
<evidence type="ECO:0000259" key="2">
    <source>
        <dbReference type="Pfam" id="PF11127"/>
    </source>
</evidence>
<keyword evidence="1" id="KW-0812">Transmembrane</keyword>
<dbReference type="Proteomes" id="UP000298058">
    <property type="component" value="Unassembled WGS sequence"/>
</dbReference>
<feature type="domain" description="Inner membrane protein YgaP-like transmembrane" evidence="2">
    <location>
        <begin position="1"/>
        <end position="64"/>
    </location>
</feature>
<keyword evidence="1" id="KW-0472">Membrane</keyword>
<keyword evidence="4" id="KW-1185">Reference proteome</keyword>
<dbReference type="EMBL" id="RQHW01000013">
    <property type="protein sequence ID" value="TGN20299.1"/>
    <property type="molecule type" value="Genomic_DNA"/>
</dbReference>
<proteinExistence type="predicted"/>
<evidence type="ECO:0000313" key="4">
    <source>
        <dbReference type="Proteomes" id="UP000298058"/>
    </source>
</evidence>
<protein>
    <submittedName>
        <fullName evidence="3">DUF2892 domain-containing protein</fullName>
    </submittedName>
</protein>
<evidence type="ECO:0000256" key="1">
    <source>
        <dbReference type="SAM" id="Phobius"/>
    </source>
</evidence>
<evidence type="ECO:0000313" key="3">
    <source>
        <dbReference type="EMBL" id="TGN20299.1"/>
    </source>
</evidence>
<organism evidence="3 4">
    <name type="scientific">Leptospira idonii</name>
    <dbReference type="NCBI Taxonomy" id="1193500"/>
    <lineage>
        <taxon>Bacteria</taxon>
        <taxon>Pseudomonadati</taxon>
        <taxon>Spirochaetota</taxon>
        <taxon>Spirochaetia</taxon>
        <taxon>Leptospirales</taxon>
        <taxon>Leptospiraceae</taxon>
        <taxon>Leptospira</taxon>
    </lineage>
</organism>
<dbReference type="InterPro" id="IPR021309">
    <property type="entry name" value="YgaP-like_TM"/>
</dbReference>
<dbReference type="RefSeq" id="WP_135759164.1">
    <property type="nucleotide sequence ID" value="NZ_RQHW01000013.1"/>
</dbReference>
<name>A0A4R9M4Y1_9LEPT</name>
<feature type="transmembrane region" description="Helical" evidence="1">
    <location>
        <begin position="12"/>
        <end position="29"/>
    </location>
</feature>
<gene>
    <name evidence="3" type="ORF">EHS15_03535</name>
</gene>
<accession>A0A4R9M4Y1</accession>
<dbReference type="OrthoDB" id="9804804at2"/>
<feature type="transmembrane region" description="Helical" evidence="1">
    <location>
        <begin position="35"/>
        <end position="57"/>
    </location>
</feature>
<keyword evidence="1" id="KW-1133">Transmembrane helix</keyword>
<reference evidence="3" key="1">
    <citation type="journal article" date="2019" name="PLoS Negl. Trop. Dis.">
        <title>Revisiting the worldwide diversity of Leptospira species in the environment.</title>
        <authorList>
            <person name="Vincent A.T."/>
            <person name="Schiettekatte O."/>
            <person name="Bourhy P."/>
            <person name="Veyrier F.J."/>
            <person name="Picardeau M."/>
        </authorList>
    </citation>
    <scope>NUCLEOTIDE SEQUENCE [LARGE SCALE GENOMIC DNA]</scope>
    <source>
        <strain evidence="3">201300427</strain>
    </source>
</reference>